<dbReference type="PROSITE" id="PS51255">
    <property type="entry name" value="ADPK"/>
    <property type="match status" value="1"/>
</dbReference>
<accession>A0A8S1CXU7</accession>
<dbReference type="GO" id="GO:0046872">
    <property type="term" value="F:metal ion binding"/>
    <property type="evidence" value="ECO:0007669"/>
    <property type="project" value="UniProtKB-KW"/>
</dbReference>
<dbReference type="Gene3D" id="3.40.1190.20">
    <property type="match status" value="1"/>
</dbReference>
<proteinExistence type="predicted"/>
<dbReference type="GO" id="GO:0006006">
    <property type="term" value="P:glucose metabolic process"/>
    <property type="evidence" value="ECO:0007669"/>
    <property type="project" value="TreeGrafter"/>
</dbReference>
<keyword evidence="6" id="KW-0324">Glycolysis</keyword>
<dbReference type="EMBL" id="CADEPI010000050">
    <property type="protein sequence ID" value="CAB3370150.1"/>
    <property type="molecule type" value="Genomic_DNA"/>
</dbReference>
<reference evidence="7 8" key="1">
    <citation type="submission" date="2020-04" db="EMBL/GenBank/DDBJ databases">
        <authorList>
            <person name="Alioto T."/>
            <person name="Alioto T."/>
            <person name="Gomez Garrido J."/>
        </authorList>
    </citation>
    <scope>NUCLEOTIDE SEQUENCE [LARGE SCALE GENOMIC DNA]</scope>
</reference>
<evidence type="ECO:0000256" key="1">
    <source>
        <dbReference type="ARBA" id="ARBA00022490"/>
    </source>
</evidence>
<sequence length="476" mass="51911">MASTALKAAGLASVVALVVAMLMRSSPQLLDQRLQAVLEGLERFERRHGVGAGTRVAVGYGACNDLFADAAEFFDHEAAEPHYSPRLLERRQVIDTFAYFFRHGAAAERYIENASLFDELVDNASGLPGAHFALGGNAPVMASRFVLEGCQVILAAKMTPELQQHLPPDLEVIGGEVTHDDIHLILEYKAGQTWGKFTAPRANRFIVHNDENNPLVKSLEPFGKELSAFEPNLLVVSGLQMMDNYPYATGQREERLQKIKDQMLSVGPKTKIHFEMASFAELDLLEQLTKYIVPFADSLGMNEQELPNLVSMLQYGNVSVISDSNPRVASALDQMRQLFRLLRDKSDAAGQRGVSRLHVHTLAYQAILTTKDSAVKWKNSGGAAAKASLTAHRHVCASPAVDTSRARLLLDDSFAASRLQNSRRVGVDSSEPVACWEEKLPEVVTICVAPVLVCTQAHQTAGAGDNISAAGLVLQI</sequence>
<comment type="caution">
    <text evidence="7">The sequence shown here is derived from an EMBL/GenBank/DDBJ whole genome shotgun (WGS) entry which is preliminary data.</text>
</comment>
<dbReference type="SUPFAM" id="SSF53613">
    <property type="entry name" value="Ribokinase-like"/>
    <property type="match status" value="1"/>
</dbReference>
<dbReference type="PANTHER" id="PTHR21208">
    <property type="entry name" value="ADP-DEPENDENT GLUCOKINASE"/>
    <property type="match status" value="1"/>
</dbReference>
<dbReference type="AlphaFoldDB" id="A0A8S1CXU7"/>
<dbReference type="GO" id="GO:0005783">
    <property type="term" value="C:endoplasmic reticulum"/>
    <property type="evidence" value="ECO:0007669"/>
    <property type="project" value="TreeGrafter"/>
</dbReference>
<keyword evidence="5" id="KW-0460">Magnesium</keyword>
<keyword evidence="4" id="KW-0418">Kinase</keyword>
<evidence type="ECO:0000256" key="2">
    <source>
        <dbReference type="ARBA" id="ARBA00022679"/>
    </source>
</evidence>
<dbReference type="Pfam" id="PF04587">
    <property type="entry name" value="ADP_PFK_GK"/>
    <property type="match status" value="1"/>
</dbReference>
<evidence type="ECO:0000256" key="6">
    <source>
        <dbReference type="ARBA" id="ARBA00023152"/>
    </source>
</evidence>
<dbReference type="InterPro" id="IPR007666">
    <property type="entry name" value="ADP_PFK/GK"/>
</dbReference>
<dbReference type="GO" id="GO:0006096">
    <property type="term" value="P:glycolytic process"/>
    <property type="evidence" value="ECO:0007669"/>
    <property type="project" value="UniProtKB-KW"/>
</dbReference>
<protein>
    <recommendedName>
        <fullName evidence="9">ADP-dependent glucokinase</fullName>
    </recommendedName>
</protein>
<evidence type="ECO:0000256" key="4">
    <source>
        <dbReference type="ARBA" id="ARBA00022777"/>
    </source>
</evidence>
<organism evidence="7 8">
    <name type="scientific">Cloeon dipterum</name>
    <dbReference type="NCBI Taxonomy" id="197152"/>
    <lineage>
        <taxon>Eukaryota</taxon>
        <taxon>Metazoa</taxon>
        <taxon>Ecdysozoa</taxon>
        <taxon>Arthropoda</taxon>
        <taxon>Hexapoda</taxon>
        <taxon>Insecta</taxon>
        <taxon>Pterygota</taxon>
        <taxon>Palaeoptera</taxon>
        <taxon>Ephemeroptera</taxon>
        <taxon>Pisciforma</taxon>
        <taxon>Baetidae</taxon>
        <taxon>Cloeon</taxon>
    </lineage>
</organism>
<gene>
    <name evidence="7" type="ORF">CLODIP_2_CD12121</name>
</gene>
<keyword evidence="2" id="KW-0808">Transferase</keyword>
<dbReference type="InterPro" id="IPR029056">
    <property type="entry name" value="Ribokinase-like"/>
</dbReference>
<dbReference type="Proteomes" id="UP000494165">
    <property type="component" value="Unassembled WGS sequence"/>
</dbReference>
<dbReference type="PANTHER" id="PTHR21208:SF1">
    <property type="entry name" value="ADP-DEPENDENT GLUCOKINASE"/>
    <property type="match status" value="1"/>
</dbReference>
<evidence type="ECO:0008006" key="9">
    <source>
        <dbReference type="Google" id="ProtNLM"/>
    </source>
</evidence>
<keyword evidence="3" id="KW-0479">Metal-binding</keyword>
<keyword evidence="1" id="KW-0963">Cytoplasm</keyword>
<keyword evidence="8" id="KW-1185">Reference proteome</keyword>
<evidence type="ECO:0000313" key="8">
    <source>
        <dbReference type="Proteomes" id="UP000494165"/>
    </source>
</evidence>
<evidence type="ECO:0000313" key="7">
    <source>
        <dbReference type="EMBL" id="CAB3370150.1"/>
    </source>
</evidence>
<name>A0A8S1CXU7_9INSE</name>
<evidence type="ECO:0000256" key="3">
    <source>
        <dbReference type="ARBA" id="ARBA00022723"/>
    </source>
</evidence>
<dbReference type="GO" id="GO:0043843">
    <property type="term" value="F:ADP-specific glucokinase activity"/>
    <property type="evidence" value="ECO:0007669"/>
    <property type="project" value="TreeGrafter"/>
</dbReference>
<dbReference type="OrthoDB" id="8187688at2759"/>
<evidence type="ECO:0000256" key="5">
    <source>
        <dbReference type="ARBA" id="ARBA00022842"/>
    </source>
</evidence>